<dbReference type="EMBL" id="CP009520">
    <property type="protein sequence ID" value="AKB44195.1"/>
    <property type="molecule type" value="Genomic_DNA"/>
</dbReference>
<sequence>MKQIAESIRDRFLKLGIDVPVEDIESRLDELITKFKVPSNEAQRSVTNYFLKKYSIPKNEFYTRQAEPQLTKIIDISENGQWANIKARVVQLWENTHDSISQVGLLGDETGIIKFTEWKNAELPGLEQGESYLFRSVVVGEYNGRFQVQLNRNTSIEKLDEAIGVGGGDFIPAARESELRNISDLAGGQWATVKGKVVQLWENSHESIEQAGLIGDPTGVIKFTNWASSELPDMEEGKSYILKNVVVNEWGGKIQIQLNRSSSIEELDEDIKVGSLTSTYFGAMVDIQTGSGLIKRCPECKRALVKGACPEHGKVKGEYDLRIKAVLDSGTSTQDILINRELTEELAGLSLNTAIAMAADALDPGVVLDNLKHELVGRYYTVTGHKLDRYILVDSITPKTSLDREMLDEMLSLNETLARMEVQ</sequence>
<dbReference type="KEGG" id="mvc:MSVAZ_1926"/>
<dbReference type="CDD" id="cd04491">
    <property type="entry name" value="SoSSB_OBF"/>
    <property type="match status" value="2"/>
</dbReference>
<dbReference type="PATRIC" id="fig|1434123.4.peg.2341"/>
<dbReference type="GO" id="GO:0000724">
    <property type="term" value="P:double-strand break repair via homologous recombination"/>
    <property type="evidence" value="ECO:0007669"/>
    <property type="project" value="TreeGrafter"/>
</dbReference>
<dbReference type="Proteomes" id="UP000033096">
    <property type="component" value="Chromosome"/>
</dbReference>
<dbReference type="NCBIfam" id="NF005553">
    <property type="entry name" value="PRK07217.1"/>
    <property type="match status" value="1"/>
</dbReference>
<reference evidence="2 3" key="1">
    <citation type="submission" date="2014-07" db="EMBL/GenBank/DDBJ databases">
        <title>Methanogenic archaea and the global carbon cycle.</title>
        <authorList>
            <person name="Henriksen J.R."/>
            <person name="Luke J."/>
            <person name="Reinhart S."/>
            <person name="Benedict M.N."/>
            <person name="Youngblut N.D."/>
            <person name="Metcalf M.E."/>
            <person name="Whitaker R.J."/>
            <person name="Metcalf W.W."/>
        </authorList>
    </citation>
    <scope>NUCLEOTIDE SEQUENCE [LARGE SCALE GENOMIC DNA]</scope>
    <source>
        <strain evidence="2 3">Z-761</strain>
    </source>
</reference>
<dbReference type="GeneID" id="24810382"/>
<gene>
    <name evidence="2" type="ORF">MSVAZ_1926</name>
</gene>
<evidence type="ECO:0000313" key="2">
    <source>
        <dbReference type="EMBL" id="AKB44195.1"/>
    </source>
</evidence>
<dbReference type="InterPro" id="IPR012340">
    <property type="entry name" value="NA-bd_OB-fold"/>
</dbReference>
<dbReference type="STRING" id="1434123.MSVAZ_1926"/>
<dbReference type="GO" id="GO:0010212">
    <property type="term" value="P:response to ionizing radiation"/>
    <property type="evidence" value="ECO:0007669"/>
    <property type="project" value="TreeGrafter"/>
</dbReference>
<dbReference type="FunFam" id="2.40.50.140:FF:000301">
    <property type="entry name" value="Replication protein A"/>
    <property type="match status" value="2"/>
</dbReference>
<proteinExistence type="predicted"/>
<organism evidence="2 3">
    <name type="scientific">Methanosarcina vacuolata Z-761</name>
    <dbReference type="NCBI Taxonomy" id="1434123"/>
    <lineage>
        <taxon>Archaea</taxon>
        <taxon>Methanobacteriati</taxon>
        <taxon>Methanobacteriota</taxon>
        <taxon>Stenosarchaea group</taxon>
        <taxon>Methanomicrobia</taxon>
        <taxon>Methanosarcinales</taxon>
        <taxon>Methanosarcinaceae</taxon>
        <taxon>Methanosarcina</taxon>
    </lineage>
</organism>
<keyword evidence="3" id="KW-1185">Reference proteome</keyword>
<dbReference type="InterPro" id="IPR051231">
    <property type="entry name" value="SOSS-B"/>
</dbReference>
<evidence type="ECO:0000256" key="1">
    <source>
        <dbReference type="ARBA" id="ARBA00023125"/>
    </source>
</evidence>
<dbReference type="GO" id="GO:0003677">
    <property type="term" value="F:DNA binding"/>
    <property type="evidence" value="ECO:0007669"/>
    <property type="project" value="UniProtKB-KW"/>
</dbReference>
<dbReference type="Gene3D" id="2.40.50.140">
    <property type="entry name" value="Nucleic acid-binding proteins"/>
    <property type="match status" value="2"/>
</dbReference>
<dbReference type="HOGENOM" id="CLU_031172_0_0_2"/>
<keyword evidence="1" id="KW-0238">DNA-binding</keyword>
<dbReference type="SUPFAM" id="SSF50249">
    <property type="entry name" value="Nucleic acid-binding proteins"/>
    <property type="match status" value="3"/>
</dbReference>
<accession>A0A0E3Q491</accession>
<evidence type="ECO:0000313" key="3">
    <source>
        <dbReference type="Proteomes" id="UP000033096"/>
    </source>
</evidence>
<dbReference type="PANTHER" id="PTHR13356:SF8">
    <property type="entry name" value="REPLICATION PROTEIN A"/>
    <property type="match status" value="1"/>
</dbReference>
<dbReference type="RefSeq" id="WP_048120706.1">
    <property type="nucleotide sequence ID" value="NZ_CP009520.1"/>
</dbReference>
<dbReference type="AlphaFoldDB" id="A0A0E3Q491"/>
<dbReference type="PANTHER" id="PTHR13356">
    <property type="entry name" value="OB FOLD NUCLEIC ACID BINDING PROTEIN-RELATED"/>
    <property type="match status" value="1"/>
</dbReference>
<name>A0A0E3Q491_9EURY</name>
<protein>
    <submittedName>
        <fullName evidence="2">Replication protein A (Two OB fold, one zinc finger)</fullName>
    </submittedName>
</protein>